<feature type="coiled-coil region" evidence="1">
    <location>
        <begin position="391"/>
        <end position="436"/>
    </location>
</feature>
<gene>
    <name evidence="4" type="ORF">A2Z10_00720</name>
</gene>
<dbReference type="Gene3D" id="6.10.340.10">
    <property type="match status" value="1"/>
</dbReference>
<dbReference type="CDD" id="cd06225">
    <property type="entry name" value="HAMP"/>
    <property type="match status" value="1"/>
</dbReference>
<keyword evidence="2" id="KW-0812">Transmembrane</keyword>
<reference evidence="4 5" key="1">
    <citation type="journal article" date="2016" name="Nat. Commun.">
        <title>Thousands of microbial genomes shed light on interconnected biogeochemical processes in an aquifer system.</title>
        <authorList>
            <person name="Anantharaman K."/>
            <person name="Brown C.T."/>
            <person name="Hug L.A."/>
            <person name="Sharon I."/>
            <person name="Castelle C.J."/>
            <person name="Probst A.J."/>
            <person name="Thomas B.C."/>
            <person name="Singh A."/>
            <person name="Wilkins M.J."/>
            <person name="Karaoz U."/>
            <person name="Brodie E.L."/>
            <person name="Williams K.H."/>
            <person name="Hubbard S.S."/>
            <person name="Banfield J.F."/>
        </authorList>
    </citation>
    <scope>NUCLEOTIDE SEQUENCE [LARGE SCALE GENOMIC DNA]</scope>
</reference>
<feature type="domain" description="HAMP" evidence="3">
    <location>
        <begin position="344"/>
        <end position="396"/>
    </location>
</feature>
<dbReference type="PROSITE" id="PS50885">
    <property type="entry name" value="HAMP"/>
    <property type="match status" value="1"/>
</dbReference>
<keyword evidence="1" id="KW-0175">Coiled coil</keyword>
<dbReference type="SMART" id="SM00304">
    <property type="entry name" value="HAMP"/>
    <property type="match status" value="1"/>
</dbReference>
<dbReference type="SUPFAM" id="SSF158472">
    <property type="entry name" value="HAMP domain-like"/>
    <property type="match status" value="1"/>
</dbReference>
<accession>A0A1F5AYT8</accession>
<keyword evidence="2" id="KW-0472">Membrane</keyword>
<dbReference type="InterPro" id="IPR003660">
    <property type="entry name" value="HAMP_dom"/>
</dbReference>
<dbReference type="PANTHER" id="PTHR32089">
    <property type="entry name" value="METHYL-ACCEPTING CHEMOTAXIS PROTEIN MCPB"/>
    <property type="match status" value="1"/>
</dbReference>
<dbReference type="GO" id="GO:0007165">
    <property type="term" value="P:signal transduction"/>
    <property type="evidence" value="ECO:0007669"/>
    <property type="project" value="InterPro"/>
</dbReference>
<proteinExistence type="predicted"/>
<keyword evidence="2" id="KW-1133">Transmembrane helix</keyword>
<sequence>MKFKTKFSFLFIGIIIALMGSVLFYFHSYFGAYFEKQAADNFRDIAETSEGAYYSFFNSMQTRTVDWSSDGYIRTTTARLIALPEGEERTALRNQLTDYFVHKKLPYDPTISIIDILDRNGIIVASSQENRLGLNEKEEEEEFQAHRFSEAITSLSPTAFLTNLVFEEDEGMDPMIHVVSRLFIQDEKTKKTTPLDAVMLLHFTNTNDLGNLLNGSLQLGEGAPSGRALFEHYKTAEVYVVNKDRLRITPSRFVSDAILKLHIDTDPIKKCFDENREISGTYLNYRNIPVIGASMCLHRDNAILIVEAERDEIMMPLKQFEFRFFISSIIAIIVGALGTLLLNSMLLRNFESIGEAAKKITEHDLTARATISSHDEIGKIAETFNAMISSIEKSETELKKAQMELKGVNITLEKRVKERTAELEKIKETLEKAATERTVELQKKIEELEKFKRLTVGRELKMVELKKEIGKLDQKH</sequence>
<name>A0A1F5AYT8_9BACT</name>
<comment type="caution">
    <text evidence="4">The sequence shown here is derived from an EMBL/GenBank/DDBJ whole genome shotgun (WGS) entry which is preliminary data.</text>
</comment>
<evidence type="ECO:0000256" key="1">
    <source>
        <dbReference type="SAM" id="Coils"/>
    </source>
</evidence>
<dbReference type="PANTHER" id="PTHR32089:SF112">
    <property type="entry name" value="LYSOZYME-LIKE PROTEIN-RELATED"/>
    <property type="match status" value="1"/>
</dbReference>
<evidence type="ECO:0000313" key="4">
    <source>
        <dbReference type="EMBL" id="OGD23560.1"/>
    </source>
</evidence>
<feature type="transmembrane region" description="Helical" evidence="2">
    <location>
        <begin position="322"/>
        <end position="342"/>
    </location>
</feature>
<evidence type="ECO:0000259" key="3">
    <source>
        <dbReference type="PROSITE" id="PS50885"/>
    </source>
</evidence>
<dbReference type="Proteomes" id="UP000176639">
    <property type="component" value="Unassembled WGS sequence"/>
</dbReference>
<protein>
    <recommendedName>
        <fullName evidence="3">HAMP domain-containing protein</fullName>
    </recommendedName>
</protein>
<evidence type="ECO:0000313" key="5">
    <source>
        <dbReference type="Proteomes" id="UP000176639"/>
    </source>
</evidence>
<organism evidence="4 5">
    <name type="scientific">Candidatus Azambacteria bacterium RBG_16_47_10</name>
    <dbReference type="NCBI Taxonomy" id="1797292"/>
    <lineage>
        <taxon>Bacteria</taxon>
        <taxon>Candidatus Azamiibacteriota</taxon>
    </lineage>
</organism>
<dbReference type="EMBL" id="MEYI01000036">
    <property type="protein sequence ID" value="OGD23560.1"/>
    <property type="molecule type" value="Genomic_DNA"/>
</dbReference>
<dbReference type="GO" id="GO:0016020">
    <property type="term" value="C:membrane"/>
    <property type="evidence" value="ECO:0007669"/>
    <property type="project" value="InterPro"/>
</dbReference>
<dbReference type="Pfam" id="PF00672">
    <property type="entry name" value="HAMP"/>
    <property type="match status" value="1"/>
</dbReference>
<feature type="transmembrane region" description="Helical" evidence="2">
    <location>
        <begin position="7"/>
        <end position="26"/>
    </location>
</feature>
<dbReference type="AlphaFoldDB" id="A0A1F5AYT8"/>
<evidence type="ECO:0000256" key="2">
    <source>
        <dbReference type="SAM" id="Phobius"/>
    </source>
</evidence>